<gene>
    <name evidence="1" type="ORF">GTA51_18595</name>
</gene>
<dbReference type="EMBL" id="WVUD01000057">
    <property type="protein sequence ID" value="MYL85118.1"/>
    <property type="molecule type" value="Genomic_DNA"/>
</dbReference>
<reference evidence="1 2" key="1">
    <citation type="submission" date="2020-01" db="EMBL/GenBank/DDBJ databases">
        <title>Genome sequence of Desulfovibrio aerotolerans DSM 16695(T).</title>
        <authorList>
            <person name="Karnachuk O."/>
            <person name="Avakyan M."/>
            <person name="Mardanov A."/>
            <person name="Kadnikov V."/>
            <person name="Ravin N."/>
        </authorList>
    </citation>
    <scope>NUCLEOTIDE SEQUENCE [LARGE SCALE GENOMIC DNA]</scope>
    <source>
        <strain evidence="1 2">DSM 16695</strain>
    </source>
</reference>
<keyword evidence="2" id="KW-1185">Reference proteome</keyword>
<name>A0A7C9JBH8_9BACT</name>
<proteinExistence type="predicted"/>
<dbReference type="OrthoDB" id="5457355at2"/>
<protein>
    <submittedName>
        <fullName evidence="1">Uncharacterized protein</fullName>
    </submittedName>
</protein>
<evidence type="ECO:0000313" key="2">
    <source>
        <dbReference type="Proteomes" id="UP000482487"/>
    </source>
</evidence>
<dbReference type="AlphaFoldDB" id="A0A7C9JBH8"/>
<comment type="caution">
    <text evidence="1">The sequence shown here is derived from an EMBL/GenBank/DDBJ whole genome shotgun (WGS) entry which is preliminary data.</text>
</comment>
<evidence type="ECO:0000313" key="1">
    <source>
        <dbReference type="EMBL" id="MYL85118.1"/>
    </source>
</evidence>
<sequence>MRTCQWCQLDTIKEPTSVSWVFLCNKCYHTIYVDYYRSIFTPEEFRKNIDVVKAIHEIHEKKKNEIELNKECYICTKGFTCTTENKYKTLCNDCYKKYCLPFRGKATAAEMADIIKQAKKMREATFSTNLPNDESVDTGNQE</sequence>
<organism evidence="1 2">
    <name type="scientific">Solidesulfovibrio aerotolerans</name>
    <dbReference type="NCBI Taxonomy" id="295255"/>
    <lineage>
        <taxon>Bacteria</taxon>
        <taxon>Pseudomonadati</taxon>
        <taxon>Thermodesulfobacteriota</taxon>
        <taxon>Desulfovibrionia</taxon>
        <taxon>Desulfovibrionales</taxon>
        <taxon>Desulfovibrionaceae</taxon>
        <taxon>Solidesulfovibrio</taxon>
    </lineage>
</organism>
<dbReference type="RefSeq" id="WP_160963785.1">
    <property type="nucleotide sequence ID" value="NZ_WVUD01000057.1"/>
</dbReference>
<dbReference type="Proteomes" id="UP000482487">
    <property type="component" value="Unassembled WGS sequence"/>
</dbReference>
<accession>A0A7C9JBH8</accession>